<evidence type="ECO:0000256" key="2">
    <source>
        <dbReference type="ARBA" id="ARBA00022614"/>
    </source>
</evidence>
<accession>A0A0D2TM75</accession>
<gene>
    <name evidence="10" type="ORF">B456_009G092700</name>
</gene>
<protein>
    <recommendedName>
        <fullName evidence="9">Protein kinase domain-containing protein</fullName>
    </recommendedName>
</protein>
<reference evidence="10 11" key="1">
    <citation type="journal article" date="2012" name="Nature">
        <title>Repeated polyploidization of Gossypium genomes and the evolution of spinnable cotton fibres.</title>
        <authorList>
            <person name="Paterson A.H."/>
            <person name="Wendel J.F."/>
            <person name="Gundlach H."/>
            <person name="Guo H."/>
            <person name="Jenkins J."/>
            <person name="Jin D."/>
            <person name="Llewellyn D."/>
            <person name="Showmaker K.C."/>
            <person name="Shu S."/>
            <person name="Udall J."/>
            <person name="Yoo M.J."/>
            <person name="Byers R."/>
            <person name="Chen W."/>
            <person name="Doron-Faigenboim A."/>
            <person name="Duke M.V."/>
            <person name="Gong L."/>
            <person name="Grimwood J."/>
            <person name="Grover C."/>
            <person name="Grupp K."/>
            <person name="Hu G."/>
            <person name="Lee T.H."/>
            <person name="Li J."/>
            <person name="Lin L."/>
            <person name="Liu T."/>
            <person name="Marler B.S."/>
            <person name="Page J.T."/>
            <person name="Roberts A.W."/>
            <person name="Romanel E."/>
            <person name="Sanders W.S."/>
            <person name="Szadkowski E."/>
            <person name="Tan X."/>
            <person name="Tang H."/>
            <person name="Xu C."/>
            <person name="Wang J."/>
            <person name="Wang Z."/>
            <person name="Zhang D."/>
            <person name="Zhang L."/>
            <person name="Ashrafi H."/>
            <person name="Bedon F."/>
            <person name="Bowers J.E."/>
            <person name="Brubaker C.L."/>
            <person name="Chee P.W."/>
            <person name="Das S."/>
            <person name="Gingle A.R."/>
            <person name="Haigler C.H."/>
            <person name="Harker D."/>
            <person name="Hoffmann L.V."/>
            <person name="Hovav R."/>
            <person name="Jones D.C."/>
            <person name="Lemke C."/>
            <person name="Mansoor S."/>
            <person name="ur Rahman M."/>
            <person name="Rainville L.N."/>
            <person name="Rambani A."/>
            <person name="Reddy U.K."/>
            <person name="Rong J.K."/>
            <person name="Saranga Y."/>
            <person name="Scheffler B.E."/>
            <person name="Scheffler J.A."/>
            <person name="Stelly D.M."/>
            <person name="Triplett B.A."/>
            <person name="Van Deynze A."/>
            <person name="Vaslin M.F."/>
            <person name="Waghmare V.N."/>
            <person name="Walford S.A."/>
            <person name="Wright R.J."/>
            <person name="Zaki E.A."/>
            <person name="Zhang T."/>
            <person name="Dennis E.S."/>
            <person name="Mayer K.F."/>
            <person name="Peterson D.G."/>
            <person name="Rokhsar D.S."/>
            <person name="Wang X."/>
            <person name="Schmutz J."/>
        </authorList>
    </citation>
    <scope>NUCLEOTIDE SEQUENCE [LARGE SCALE GENOMIC DNA]</scope>
</reference>
<evidence type="ECO:0000256" key="6">
    <source>
        <dbReference type="ARBA" id="ARBA00023136"/>
    </source>
</evidence>
<name>A0A0D2TM75_GOSRA</name>
<keyword evidence="7" id="KW-0067">ATP-binding</keyword>
<evidence type="ECO:0000259" key="9">
    <source>
        <dbReference type="PROSITE" id="PS50011"/>
    </source>
</evidence>
<dbReference type="Pfam" id="PF13855">
    <property type="entry name" value="LRR_8"/>
    <property type="match status" value="1"/>
</dbReference>
<dbReference type="eggNOG" id="ENOG502QPYS">
    <property type="taxonomic scope" value="Eukaryota"/>
</dbReference>
<keyword evidence="7" id="KW-0547">Nucleotide-binding</keyword>
<dbReference type="STRING" id="29730.A0A0D2TM75"/>
<dbReference type="InterPro" id="IPR001245">
    <property type="entry name" value="Ser-Thr/Tyr_kinase_cat_dom"/>
</dbReference>
<evidence type="ECO:0000256" key="1">
    <source>
        <dbReference type="ARBA" id="ARBA00004167"/>
    </source>
</evidence>
<dbReference type="FunFam" id="3.80.10.10:FF:000095">
    <property type="entry name" value="LRR receptor-like serine/threonine-protein kinase GSO1"/>
    <property type="match status" value="1"/>
</dbReference>
<sequence>MGQSNEEALLAIKSQINHEPFGVTKSWNRSVALCRWHGITCAPRHQRVNNLSPYVGNLSFLRFINLQDNNFHGVIPPEIGRLPRLETLTSRNKLIGNILVELGKLVKLENLEIAHDNLTGHLPTSLGNVSTLQDINLEGNYLEGGLQVTLGFLKRLAVLTLVTNNFSGFFAPSIFNLSSLRVSSLVDNQLSGSLPVSLGYSLPNLRGIHIGGNYFSGTLPISLSNASKLQTFDISYNHFSGSVSISFGNAHNLTCLNMESNDLGGRTTDLDFITTMTNYSKLENHITGTIPLGIVNLVNLIGIGLAENRLTGTIPDSLGMLKKLQTFCYSATRPLFTSLGGNTLTGTIPASVGNLSLLTRMTLEENLLEGSIPAEFGKCQILIIMALGSNKLTGSVPKEIFSSIPSDIGNLVNLVYLNISNNNFSGHIPATLSGCTTLETLSLGENHFDGSIPDSLSSLRSIAELDLSSNNLSGQIPDYLEKLSFLKYLNLSHNRFEGPVPTKGVFNNASAVSLTRNGRLCGGIAELHLPSCPFTHPKDPRTSFLFKLIWIVCGVLGILMLSSPLFCWLRKRGVKAKPSLAFRLGNSIMMVSFHQLLKATDGFAPANLIGQGSFGNVYKGILYQNQEQNVIAVKVMNLQEQGASRSFLTECKTLRNVRHRNLVKIISACSSIDFQGNPFKALIYEFIPNGSYINDFGLARFFPKSMNSLSGNSSSTHCLKGTIGYAPPEYGIGTEATTSGDMYSFGILLLEIFTRKRPTDDMFKDGLKLHLFSKMSLPDQVLEVVDPLLLPRDNKRQSASSSRNPRRANMEETKMKECLISILKVGIACSVESPTNQMDIVDAAKELHFIRDKFVGTRIRTERERANHL</sequence>
<feature type="domain" description="Protein kinase" evidence="9">
    <location>
        <begin position="603"/>
        <end position="869"/>
    </location>
</feature>
<evidence type="ECO:0000256" key="5">
    <source>
        <dbReference type="ARBA" id="ARBA00022989"/>
    </source>
</evidence>
<dbReference type="PANTHER" id="PTHR27008">
    <property type="entry name" value="OS04G0122200 PROTEIN"/>
    <property type="match status" value="1"/>
</dbReference>
<dbReference type="Gene3D" id="1.10.510.10">
    <property type="entry name" value="Transferase(Phosphotransferase) domain 1"/>
    <property type="match status" value="1"/>
</dbReference>
<dbReference type="PANTHER" id="PTHR27008:SF610">
    <property type="entry name" value="SERINE-THREONINE_TYROSINE-PROTEIN KINASE CATALYTIC DOMAIN-CONTAINING PROTEIN"/>
    <property type="match status" value="1"/>
</dbReference>
<dbReference type="Proteomes" id="UP000032304">
    <property type="component" value="Chromosome 9"/>
</dbReference>
<evidence type="ECO:0000313" key="11">
    <source>
        <dbReference type="Proteomes" id="UP000032304"/>
    </source>
</evidence>
<dbReference type="AlphaFoldDB" id="A0A0D2TM75"/>
<keyword evidence="2" id="KW-0433">Leucine-rich repeat</keyword>
<organism evidence="10 11">
    <name type="scientific">Gossypium raimondii</name>
    <name type="common">Peruvian cotton</name>
    <name type="synonym">Gossypium klotzschianum subsp. raimondii</name>
    <dbReference type="NCBI Taxonomy" id="29730"/>
    <lineage>
        <taxon>Eukaryota</taxon>
        <taxon>Viridiplantae</taxon>
        <taxon>Streptophyta</taxon>
        <taxon>Embryophyta</taxon>
        <taxon>Tracheophyta</taxon>
        <taxon>Spermatophyta</taxon>
        <taxon>Magnoliopsida</taxon>
        <taxon>eudicotyledons</taxon>
        <taxon>Gunneridae</taxon>
        <taxon>Pentapetalae</taxon>
        <taxon>rosids</taxon>
        <taxon>malvids</taxon>
        <taxon>Malvales</taxon>
        <taxon>Malvaceae</taxon>
        <taxon>Malvoideae</taxon>
        <taxon>Gossypium</taxon>
    </lineage>
</organism>
<dbReference type="SUPFAM" id="SSF56112">
    <property type="entry name" value="Protein kinase-like (PK-like)"/>
    <property type="match status" value="1"/>
</dbReference>
<dbReference type="SUPFAM" id="SSF52047">
    <property type="entry name" value="RNI-like"/>
    <property type="match status" value="1"/>
</dbReference>
<dbReference type="InterPro" id="IPR000719">
    <property type="entry name" value="Prot_kinase_dom"/>
</dbReference>
<dbReference type="InterPro" id="IPR051809">
    <property type="entry name" value="Plant_receptor-like_S/T_kinase"/>
</dbReference>
<dbReference type="InterPro" id="IPR032675">
    <property type="entry name" value="LRR_dom_sf"/>
</dbReference>
<dbReference type="GO" id="GO:0016020">
    <property type="term" value="C:membrane"/>
    <property type="evidence" value="ECO:0007669"/>
    <property type="project" value="UniProtKB-SubCell"/>
</dbReference>
<keyword evidence="4" id="KW-0677">Repeat</keyword>
<feature type="transmembrane region" description="Helical" evidence="8">
    <location>
        <begin position="548"/>
        <end position="569"/>
    </location>
</feature>
<dbReference type="OMA" id="ITCAPRH"/>
<keyword evidence="11" id="KW-1185">Reference proteome</keyword>
<dbReference type="Pfam" id="PF00560">
    <property type="entry name" value="LRR_1"/>
    <property type="match status" value="3"/>
</dbReference>
<dbReference type="GO" id="GO:0005524">
    <property type="term" value="F:ATP binding"/>
    <property type="evidence" value="ECO:0007669"/>
    <property type="project" value="UniProtKB-UniRule"/>
</dbReference>
<dbReference type="Pfam" id="PF07714">
    <property type="entry name" value="PK_Tyr_Ser-Thr"/>
    <property type="match status" value="2"/>
</dbReference>
<dbReference type="Gramene" id="KJB55761">
    <property type="protein sequence ID" value="KJB55761"/>
    <property type="gene ID" value="B456_009G092700"/>
</dbReference>
<dbReference type="PROSITE" id="PS00107">
    <property type="entry name" value="PROTEIN_KINASE_ATP"/>
    <property type="match status" value="1"/>
</dbReference>
<dbReference type="InterPro" id="IPR017441">
    <property type="entry name" value="Protein_kinase_ATP_BS"/>
</dbReference>
<evidence type="ECO:0000256" key="3">
    <source>
        <dbReference type="ARBA" id="ARBA00022692"/>
    </source>
</evidence>
<dbReference type="FunFam" id="3.80.10.10:FF:000383">
    <property type="entry name" value="Leucine-rich repeat receptor protein kinase EMS1"/>
    <property type="match status" value="1"/>
</dbReference>
<dbReference type="Gene3D" id="3.30.200.20">
    <property type="entry name" value="Phosphorylase Kinase, domain 1"/>
    <property type="match status" value="1"/>
</dbReference>
<dbReference type="GO" id="GO:0004672">
    <property type="term" value="F:protein kinase activity"/>
    <property type="evidence" value="ECO:0007669"/>
    <property type="project" value="InterPro"/>
</dbReference>
<dbReference type="InterPro" id="IPR001611">
    <property type="entry name" value="Leu-rich_rpt"/>
</dbReference>
<keyword evidence="5 8" id="KW-1133">Transmembrane helix</keyword>
<dbReference type="InterPro" id="IPR013210">
    <property type="entry name" value="LRR_N_plant-typ"/>
</dbReference>
<proteinExistence type="predicted"/>
<keyword evidence="3 8" id="KW-0812">Transmembrane</keyword>
<dbReference type="Pfam" id="PF08263">
    <property type="entry name" value="LRRNT_2"/>
    <property type="match status" value="1"/>
</dbReference>
<keyword evidence="6 8" id="KW-0472">Membrane</keyword>
<evidence type="ECO:0000256" key="7">
    <source>
        <dbReference type="PROSITE-ProRule" id="PRU10141"/>
    </source>
</evidence>
<dbReference type="Gene3D" id="3.80.10.10">
    <property type="entry name" value="Ribonuclease Inhibitor"/>
    <property type="match status" value="3"/>
</dbReference>
<dbReference type="PROSITE" id="PS50011">
    <property type="entry name" value="PROTEIN_KINASE_DOM"/>
    <property type="match status" value="1"/>
</dbReference>
<evidence type="ECO:0000313" key="10">
    <source>
        <dbReference type="EMBL" id="KJB55761.1"/>
    </source>
</evidence>
<dbReference type="InterPro" id="IPR011009">
    <property type="entry name" value="Kinase-like_dom_sf"/>
</dbReference>
<evidence type="ECO:0000256" key="8">
    <source>
        <dbReference type="SAM" id="Phobius"/>
    </source>
</evidence>
<feature type="binding site" evidence="7">
    <location>
        <position position="634"/>
    </location>
    <ligand>
        <name>ATP</name>
        <dbReference type="ChEBI" id="CHEBI:30616"/>
    </ligand>
</feature>
<dbReference type="EMBL" id="CM001748">
    <property type="protein sequence ID" value="KJB55761.1"/>
    <property type="molecule type" value="Genomic_DNA"/>
</dbReference>
<comment type="subcellular location">
    <subcellularLocation>
        <location evidence="1">Membrane</location>
        <topology evidence="1">Single-pass membrane protein</topology>
    </subcellularLocation>
</comment>
<evidence type="ECO:0000256" key="4">
    <source>
        <dbReference type="ARBA" id="ARBA00022737"/>
    </source>
</evidence>
<dbReference type="FunFam" id="3.30.200.20:FF:000432">
    <property type="entry name" value="LRR receptor-like serine/threonine-protein kinase EFR"/>
    <property type="match status" value="1"/>
</dbReference>